<evidence type="ECO:0000256" key="7">
    <source>
        <dbReference type="SAM" id="Phobius"/>
    </source>
</evidence>
<name>A0A090DHJ1_MESPL</name>
<evidence type="ECO:0000256" key="5">
    <source>
        <dbReference type="ARBA" id="ARBA00022989"/>
    </source>
</evidence>
<evidence type="ECO:0000256" key="3">
    <source>
        <dbReference type="ARBA" id="ARBA00022475"/>
    </source>
</evidence>
<dbReference type="InterPro" id="IPR036458">
    <property type="entry name" value="Na:dicarbo_symporter_sf"/>
</dbReference>
<dbReference type="AlphaFoldDB" id="A0A090DHJ1"/>
<organism evidence="8 9">
    <name type="scientific">Mesorhizobium plurifarium</name>
    <dbReference type="NCBI Taxonomy" id="69974"/>
    <lineage>
        <taxon>Bacteria</taxon>
        <taxon>Pseudomonadati</taxon>
        <taxon>Pseudomonadota</taxon>
        <taxon>Alphaproteobacteria</taxon>
        <taxon>Hyphomicrobiales</taxon>
        <taxon>Phyllobacteriaceae</taxon>
        <taxon>Mesorhizobium</taxon>
    </lineage>
</organism>
<gene>
    <name evidence="8" type="ORF">MPLDJ20_100142</name>
</gene>
<evidence type="ECO:0000313" key="9">
    <source>
        <dbReference type="Proteomes" id="UP000046373"/>
    </source>
</evidence>
<feature type="transmembrane region" description="Helical" evidence="7">
    <location>
        <begin position="327"/>
        <end position="348"/>
    </location>
</feature>
<dbReference type="PANTHER" id="PTHR42865:SF7">
    <property type="entry name" value="PROTON_GLUTAMATE-ASPARTATE SYMPORTER"/>
    <property type="match status" value="1"/>
</dbReference>
<feature type="transmembrane region" description="Helical" evidence="7">
    <location>
        <begin position="92"/>
        <end position="113"/>
    </location>
</feature>
<dbReference type="Proteomes" id="UP000046373">
    <property type="component" value="Unassembled WGS sequence"/>
</dbReference>
<feature type="transmembrane region" description="Helical" evidence="7">
    <location>
        <begin position="62"/>
        <end position="80"/>
    </location>
</feature>
<keyword evidence="4 7" id="KW-0812">Transmembrane</keyword>
<dbReference type="Pfam" id="PF00375">
    <property type="entry name" value="SDF"/>
    <property type="match status" value="1"/>
</dbReference>
<protein>
    <submittedName>
        <fullName evidence="8">Sodium:dicarboxylate symporter</fullName>
    </submittedName>
</protein>
<keyword evidence="2" id="KW-0813">Transport</keyword>
<reference evidence="8 9" key="1">
    <citation type="submission" date="2014-08" db="EMBL/GenBank/DDBJ databases">
        <authorList>
            <person name="Moulin Lionel"/>
        </authorList>
    </citation>
    <scope>NUCLEOTIDE SEQUENCE [LARGE SCALE GENOMIC DNA]</scope>
</reference>
<sequence length="454" mass="48519">MAVSDAAAPMPFDWRLAAKRILRSPLTTIIMILAGILCGLYYPAFAHAISPLAQVYLNFLKMVVLPYLVSSVIFSITAMVQDPKSVRYLGKVGIAVLVVSFLAVLVSGTYSLILKPGQIENPQSRIELGEFINSQGSVSTDLAFPFQPPPSTGDPNGGHSIFMDLVPNNVFNALASGQTIQVLLFCLLFGLAMGKIPQPSSLSLSQALNAVYRACTVLTNWFVWGLPFATFILIADQTASTGTKPLMLMGGYLLVMGLSCLTFLAGAFAVIAIRSRRSYWATIKTLQPLLMVAITTRSTVASLPWVINLLSERLRFNLVVVELLVPLQAALLRTGPALVYTSGTLFIAQLYGHQLAIPDLLLVGVASALLALTTGGMGSLLILSQMSIVCGYLKLPFEAAFALFVAVDAAVDTLMTLSSVSTVAASTAMIAPSHREATQSDETIAQELEAEPAR</sequence>
<dbReference type="SUPFAM" id="SSF118215">
    <property type="entry name" value="Proton glutamate symport protein"/>
    <property type="match status" value="1"/>
</dbReference>
<dbReference type="PRINTS" id="PR00173">
    <property type="entry name" value="EDTRNSPORT"/>
</dbReference>
<evidence type="ECO:0000256" key="1">
    <source>
        <dbReference type="ARBA" id="ARBA00004651"/>
    </source>
</evidence>
<feature type="transmembrane region" description="Helical" evidence="7">
    <location>
        <begin position="360"/>
        <end position="383"/>
    </location>
</feature>
<proteinExistence type="predicted"/>
<dbReference type="GO" id="GO:0005886">
    <property type="term" value="C:plasma membrane"/>
    <property type="evidence" value="ECO:0007669"/>
    <property type="project" value="UniProtKB-SubCell"/>
</dbReference>
<feature type="transmembrane region" description="Helical" evidence="7">
    <location>
        <begin position="170"/>
        <end position="191"/>
    </location>
</feature>
<dbReference type="PANTHER" id="PTHR42865">
    <property type="entry name" value="PROTON/GLUTAMATE-ASPARTATE SYMPORTER"/>
    <property type="match status" value="1"/>
</dbReference>
<feature type="transmembrane region" description="Helical" evidence="7">
    <location>
        <begin position="246"/>
        <end position="273"/>
    </location>
</feature>
<dbReference type="GeneID" id="31887651"/>
<evidence type="ECO:0000256" key="6">
    <source>
        <dbReference type="ARBA" id="ARBA00023136"/>
    </source>
</evidence>
<keyword evidence="5 7" id="KW-1133">Transmembrane helix</keyword>
<dbReference type="EMBL" id="CCNB01000002">
    <property type="protein sequence ID" value="CDX15297.1"/>
    <property type="molecule type" value="Genomic_DNA"/>
</dbReference>
<evidence type="ECO:0000256" key="2">
    <source>
        <dbReference type="ARBA" id="ARBA00022448"/>
    </source>
</evidence>
<feature type="transmembrane region" description="Helical" evidence="7">
    <location>
        <begin position="21"/>
        <end position="42"/>
    </location>
</feature>
<evidence type="ECO:0000313" key="8">
    <source>
        <dbReference type="EMBL" id="CDX15297.1"/>
    </source>
</evidence>
<comment type="subcellular location">
    <subcellularLocation>
        <location evidence="1">Cell membrane</location>
        <topology evidence="1">Multi-pass membrane protein</topology>
    </subcellularLocation>
</comment>
<dbReference type="GO" id="GO:0015293">
    <property type="term" value="F:symporter activity"/>
    <property type="evidence" value="ECO:0007669"/>
    <property type="project" value="UniProtKB-KW"/>
</dbReference>
<keyword evidence="3" id="KW-1003">Cell membrane</keyword>
<accession>A0A090DHJ1</accession>
<dbReference type="Gene3D" id="1.10.3860.10">
    <property type="entry name" value="Sodium:dicarboxylate symporter"/>
    <property type="match status" value="1"/>
</dbReference>
<feature type="transmembrane region" description="Helical" evidence="7">
    <location>
        <begin position="211"/>
        <end position="234"/>
    </location>
</feature>
<evidence type="ECO:0000256" key="4">
    <source>
        <dbReference type="ARBA" id="ARBA00022692"/>
    </source>
</evidence>
<keyword evidence="6 7" id="KW-0472">Membrane</keyword>
<dbReference type="InterPro" id="IPR001991">
    <property type="entry name" value="Na-dicarboxylate_symporter"/>
</dbReference>